<protein>
    <recommendedName>
        <fullName evidence="4">Inner centromere protein ARK-binding domain-containing protein</fullName>
    </recommendedName>
</protein>
<feature type="coiled-coil region" evidence="1">
    <location>
        <begin position="71"/>
        <end position="98"/>
    </location>
</feature>
<dbReference type="EMBL" id="GEDC01002824">
    <property type="protein sequence ID" value="JAS34474.1"/>
    <property type="molecule type" value="Transcribed_RNA"/>
</dbReference>
<gene>
    <name evidence="3" type="ORF">g.8510</name>
</gene>
<evidence type="ECO:0008006" key="4">
    <source>
        <dbReference type="Google" id="ProtNLM"/>
    </source>
</evidence>
<evidence type="ECO:0000256" key="1">
    <source>
        <dbReference type="SAM" id="Coils"/>
    </source>
</evidence>
<feature type="compositionally biased region" description="Polar residues" evidence="2">
    <location>
        <begin position="41"/>
        <end position="54"/>
    </location>
</feature>
<sequence length="498" mass="57176">IPKGSKAYKQLNSNAVVLIESMMPHLSTVKPNSNSNKSSNQVKYTKSSFGNNEDYSGDKSTEPVIQNINIINKVNDKLEILDDRVRVLKQIMNNLNEQNVKNTSYAISISNNSCHPHYIQNGCDDTLNAGVLNDILVEKHNSGMKESNNNINILSNAVYFEKYIDGNNENYNRGEMPICTSAQGLGVFDKEKSNNKLDLVNNNAKVVIKLINHSKNTGEEVNEKQIEKDMKTFPCSDLFKNRIKSQHVTNKKYGPLVTKTMKNVQMTDAHDTKTGQDDCFRGFFATSITKEEITYEDNFKGFCAEARKENLLNLSSRILHHTKMYSNPSGNFNKIETPMKLREHEHMRLPKEKTQEDVPLKQEKLKSKPATNKRIMPYRKEHKLASKSVYSYVKRAKQDVGSKRVRMFQPTNDDDYGLEHMYTDASSEDEMNPKKAIPNWALAKNRRCFEENVQKFIPTSAWKKFMTCKVPCLEDFFTPNQMPKKKMDKITWNLPVQL</sequence>
<feature type="region of interest" description="Disordered" evidence="2">
    <location>
        <begin position="28"/>
        <end position="58"/>
    </location>
</feature>
<evidence type="ECO:0000313" key="3">
    <source>
        <dbReference type="EMBL" id="JAS34474.1"/>
    </source>
</evidence>
<reference evidence="3" key="1">
    <citation type="submission" date="2015-12" db="EMBL/GenBank/DDBJ databases">
        <title>De novo transcriptome assembly of four potential Pierce s Disease insect vectors from Arizona vineyards.</title>
        <authorList>
            <person name="Tassone E.E."/>
        </authorList>
    </citation>
    <scope>NUCLEOTIDE SEQUENCE</scope>
</reference>
<organism evidence="3">
    <name type="scientific">Clastoptera arizonana</name>
    <name type="common">Arizona spittle bug</name>
    <dbReference type="NCBI Taxonomy" id="38151"/>
    <lineage>
        <taxon>Eukaryota</taxon>
        <taxon>Metazoa</taxon>
        <taxon>Ecdysozoa</taxon>
        <taxon>Arthropoda</taxon>
        <taxon>Hexapoda</taxon>
        <taxon>Insecta</taxon>
        <taxon>Pterygota</taxon>
        <taxon>Neoptera</taxon>
        <taxon>Paraneoptera</taxon>
        <taxon>Hemiptera</taxon>
        <taxon>Auchenorrhyncha</taxon>
        <taxon>Cercopoidea</taxon>
        <taxon>Clastopteridae</taxon>
        <taxon>Clastoptera</taxon>
    </lineage>
</organism>
<keyword evidence="1" id="KW-0175">Coiled coil</keyword>
<accession>A0A1B6E9E0</accession>
<proteinExistence type="predicted"/>
<name>A0A1B6E9E0_9HEMI</name>
<evidence type="ECO:0000256" key="2">
    <source>
        <dbReference type="SAM" id="MobiDB-lite"/>
    </source>
</evidence>
<dbReference type="AlphaFoldDB" id="A0A1B6E9E0"/>
<feature type="non-terminal residue" evidence="3">
    <location>
        <position position="1"/>
    </location>
</feature>